<gene>
    <name evidence="1" type="ORF">H2198_008480</name>
</gene>
<reference evidence="1" key="1">
    <citation type="submission" date="2022-10" db="EMBL/GenBank/DDBJ databases">
        <title>Culturing micro-colonial fungi from biological soil crusts in the Mojave desert and describing Neophaeococcomyces mojavensis, and introducing the new genera and species Taxawa tesnikishii.</title>
        <authorList>
            <person name="Kurbessoian T."/>
            <person name="Stajich J.E."/>
        </authorList>
    </citation>
    <scope>NUCLEOTIDE SEQUENCE</scope>
    <source>
        <strain evidence="1">JES_112</strain>
    </source>
</reference>
<keyword evidence="2" id="KW-1185">Reference proteome</keyword>
<organism evidence="1 2">
    <name type="scientific">Neophaeococcomyces mojaviensis</name>
    <dbReference type="NCBI Taxonomy" id="3383035"/>
    <lineage>
        <taxon>Eukaryota</taxon>
        <taxon>Fungi</taxon>
        <taxon>Dikarya</taxon>
        <taxon>Ascomycota</taxon>
        <taxon>Pezizomycotina</taxon>
        <taxon>Eurotiomycetes</taxon>
        <taxon>Chaetothyriomycetidae</taxon>
        <taxon>Chaetothyriales</taxon>
        <taxon>Chaetothyriales incertae sedis</taxon>
        <taxon>Neophaeococcomyces</taxon>
    </lineage>
</organism>
<protein>
    <submittedName>
        <fullName evidence="1">Uncharacterized protein</fullName>
    </submittedName>
</protein>
<evidence type="ECO:0000313" key="2">
    <source>
        <dbReference type="Proteomes" id="UP001172386"/>
    </source>
</evidence>
<name>A0ACC2ZX61_9EURO</name>
<comment type="caution">
    <text evidence="1">The sequence shown here is derived from an EMBL/GenBank/DDBJ whole genome shotgun (WGS) entry which is preliminary data.</text>
</comment>
<proteinExistence type="predicted"/>
<accession>A0ACC2ZX61</accession>
<dbReference type="Proteomes" id="UP001172386">
    <property type="component" value="Unassembled WGS sequence"/>
</dbReference>
<sequence length="773" mass="82344">MAQLSGYESPQVYPSPNATGIGGWEAAFSRAQSFIGQLTNEEKFTMVIGTAGPCVGNIAPIPRLNFSGLCLQDGPLAIRQATYVSAFPAGLTVASSWDKSMMYQRGVDMGSEFKAKGAHVILGPVSGPLGRVALGGRNWEGFSPDPYLTGVGMRETISGLQSVGLQACAKHYLLNEQETQRNPSFPNGSTTYSDPPGANIQSLSSNADDRTIHEIYLPPFADAVKAGVASVMCSYNRINGTYGCENSKLLNGILKEELGFQGYVMSDWGATHSTTGTITGGMDMEMPGDTPNVTFPISNYWNGTLQTILANGTLPATRLNDMLTRILTPYFYLGQNEGYPSLDPSMGDLNALYPQQYRYNFDLTGTRNRDARDQHAGNIRALGAQASVLLKNVNGALPLKAPKNIGVFGNDAADAVNGLYGFQEENIGTLPIGGGSGAARFTYIVSPLEAIKARSLQDGGIVQYITNNTIAAQSISSIYPVPEVCLVFLKTYVAEGVDRTSYDVDFNGAAVVSTVAATCNNTIVITHSGGINTMPWADNENVTAIIAAHFPGQEIGNSIVDVLYGAVNPSGRLPYTIAYNGSDYNTAVSNFTGTNDTNGWQSNFTEGLLIDYRYFDHANITPRYEFGFGLSYTTFSLGNLTITPIVRNVSSLPAPISGPTPPGGNPALYTALLSASVTVRNTGSVAGAAIPQLYVAPPQSSVPSGTPPQALHGFEKIYLAPNQSAVVSFELTRRDMSYWDVGAQQWRIPAGQFGIRVGFSSRNQSAAGVVTLL</sequence>
<evidence type="ECO:0000313" key="1">
    <source>
        <dbReference type="EMBL" id="KAJ9652240.1"/>
    </source>
</evidence>
<dbReference type="EMBL" id="JAPDRQ010000208">
    <property type="protein sequence ID" value="KAJ9652240.1"/>
    <property type="molecule type" value="Genomic_DNA"/>
</dbReference>